<dbReference type="Pfam" id="PF00899">
    <property type="entry name" value="ThiF"/>
    <property type="match status" value="1"/>
</dbReference>
<evidence type="ECO:0000313" key="2">
    <source>
        <dbReference type="EMBL" id="QNT58462.1"/>
    </source>
</evidence>
<accession>A0A7H1M9Z7</accession>
<dbReference type="SUPFAM" id="SSF69572">
    <property type="entry name" value="Activating enzymes of the ubiquitin-like proteins"/>
    <property type="match status" value="1"/>
</dbReference>
<dbReference type="InterPro" id="IPR045886">
    <property type="entry name" value="ThiF/MoeB/HesA"/>
</dbReference>
<dbReference type="InterPro" id="IPR035985">
    <property type="entry name" value="Ubiquitin-activating_enz"/>
</dbReference>
<name>A0A7H1M9Z7_9NEIS</name>
<dbReference type="KEGG" id="nmus:H7A79_0730"/>
<dbReference type="GO" id="GO:0004792">
    <property type="term" value="F:thiosulfate-cyanide sulfurtransferase activity"/>
    <property type="evidence" value="ECO:0007669"/>
    <property type="project" value="TreeGrafter"/>
</dbReference>
<dbReference type="EMBL" id="CP060414">
    <property type="protein sequence ID" value="QNT58462.1"/>
    <property type="molecule type" value="Genomic_DNA"/>
</dbReference>
<feature type="domain" description="THIF-type NAD/FAD binding fold" evidence="1">
    <location>
        <begin position="298"/>
        <end position="520"/>
    </location>
</feature>
<gene>
    <name evidence="2" type="ORF">H7A79_0730</name>
</gene>
<keyword evidence="3" id="KW-1185">Reference proteome</keyword>
<dbReference type="GO" id="GO:0005737">
    <property type="term" value="C:cytoplasm"/>
    <property type="evidence" value="ECO:0007669"/>
    <property type="project" value="TreeGrafter"/>
</dbReference>
<protein>
    <submittedName>
        <fullName evidence="2">ThiF family protein</fullName>
    </submittedName>
</protein>
<dbReference type="Gene3D" id="3.40.50.720">
    <property type="entry name" value="NAD(P)-binding Rossmann-like Domain"/>
    <property type="match status" value="1"/>
</dbReference>
<dbReference type="Proteomes" id="UP000516412">
    <property type="component" value="Chromosome"/>
</dbReference>
<evidence type="ECO:0000313" key="3">
    <source>
        <dbReference type="Proteomes" id="UP000516412"/>
    </source>
</evidence>
<dbReference type="GO" id="GO:0016779">
    <property type="term" value="F:nucleotidyltransferase activity"/>
    <property type="evidence" value="ECO:0007669"/>
    <property type="project" value="TreeGrafter"/>
</dbReference>
<sequence length="562" mass="63939">MTNIRSKILKTLIPLGYKLVSITEISCNAYNTNRDYPLFFKKKIDVGNTSIEFLLNFSDFSLLSFPSVYLSSGQLDRLQMQFSHIKQPIPHLTLSSILYINEKLFSICYQLDNESVVPRTDLKKLVALVEQYLYTFFSKLVDKEKYVEEYTVDFGGVIIGLVNATNPEVKQWPLIKCKPKFLFDGIKEIFILEISEDKKPDFTGLLNSSNKVTIKQLFDCIEKWDMKAYQILMQYLKKKQPLNNLVISWKNFLAGISFEWPREEGKGLNCESNKILLQKPVEFHNIILVDFKSSVLRNLPTKFNQGLLNKKVFQVGLGAVGGYVADALVKIGAGLEKKFTIVDDDTLKIENIGRHLLGFEYLDYHYKAAAFKAYIQKQTFYKAKHIETDNRNINNYSSDDFQRNKFDLIIDATGSIEVQEYINEVVQSIPISERPIILHLWVFGNGECVQGLWVQPSQQHPFKACIACLGSSGSGLHPDYIPVADLSPEQGVGVCSAYIPYAVSCGMMAASLGVNMILEWCETGKVVNNYQTRYSSHYHGKQIPDFSVPVNPLCPFYGVEHE</sequence>
<dbReference type="AlphaFoldDB" id="A0A7H1M9Z7"/>
<dbReference type="PANTHER" id="PTHR10953:SF102">
    <property type="entry name" value="ADENYLYLTRANSFERASE AND SULFURTRANSFERASE MOCS3"/>
    <property type="match status" value="1"/>
</dbReference>
<organism evidence="2 3">
    <name type="scientific">Neisseria musculi</name>
    <dbReference type="NCBI Taxonomy" id="1815583"/>
    <lineage>
        <taxon>Bacteria</taxon>
        <taxon>Pseudomonadati</taxon>
        <taxon>Pseudomonadota</taxon>
        <taxon>Betaproteobacteria</taxon>
        <taxon>Neisseriales</taxon>
        <taxon>Neisseriaceae</taxon>
        <taxon>Neisseria</taxon>
    </lineage>
</organism>
<evidence type="ECO:0000259" key="1">
    <source>
        <dbReference type="Pfam" id="PF00899"/>
    </source>
</evidence>
<proteinExistence type="predicted"/>
<dbReference type="CDD" id="cd01483">
    <property type="entry name" value="E1_enzyme_family"/>
    <property type="match status" value="1"/>
</dbReference>
<dbReference type="PANTHER" id="PTHR10953">
    <property type="entry name" value="UBIQUITIN-ACTIVATING ENZYME E1"/>
    <property type="match status" value="1"/>
</dbReference>
<dbReference type="InterPro" id="IPR000594">
    <property type="entry name" value="ThiF_NAD_FAD-bd"/>
</dbReference>
<reference evidence="2" key="1">
    <citation type="submission" date="2024-06" db="EMBL/GenBank/DDBJ databases">
        <title>Complete Genome Sequence of mouse commensal type strain Neisseria musculi.</title>
        <authorList>
            <person name="Thapa E."/>
            <person name="Aluvathingal J."/>
            <person name="Nadendla S."/>
            <person name="Mehta A."/>
            <person name="Tettelin H."/>
            <person name="Weyand N.J."/>
        </authorList>
    </citation>
    <scope>NUCLEOTIDE SEQUENCE</scope>
    <source>
        <strain evidence="2">NW831</strain>
    </source>
</reference>
<dbReference type="RefSeq" id="WP_246408050.1">
    <property type="nucleotide sequence ID" value="NZ_CP060414.2"/>
</dbReference>
<dbReference type="GO" id="GO:0008641">
    <property type="term" value="F:ubiquitin-like modifier activating enzyme activity"/>
    <property type="evidence" value="ECO:0007669"/>
    <property type="project" value="InterPro"/>
</dbReference>